<dbReference type="OrthoDB" id="1451945at2"/>
<sequence>MSFLLAFACAVLFSFIGVLPPGIVNMTVANYSVKKTLKKAKKFINGAILVVSIQTILAFTFAIYLESHPKIMQNLKVVGSVVFIVLTVFFLGKGIQSHIQSKDEVTKGVKKSKLRPFVHGVVISGLNVFPIPYYAFVGLYLSTFIEDFFTNLVGLFFVLGTTFGSFLVFLSYAYLFRKIKSNVAFFIKNINFIIAFITALIACFTLYNL</sequence>
<dbReference type="EMBL" id="HE774682">
    <property type="protein sequence ID" value="CCG52157.1"/>
    <property type="molecule type" value="Genomic_DNA"/>
</dbReference>
<comment type="subcellular location">
    <subcellularLocation>
        <location evidence="1">Cell membrane</location>
        <topology evidence="1">Multi-pass membrane protein</topology>
    </subcellularLocation>
</comment>
<evidence type="ECO:0000313" key="7">
    <source>
        <dbReference type="EMBL" id="CCG52157.1"/>
    </source>
</evidence>
<keyword evidence="8" id="KW-1185">Reference proteome</keyword>
<evidence type="ECO:0000256" key="1">
    <source>
        <dbReference type="ARBA" id="ARBA00004651"/>
    </source>
</evidence>
<dbReference type="HOGENOM" id="CLU_113248_0_0_10"/>
<keyword evidence="4 6" id="KW-1133">Transmembrane helix</keyword>
<dbReference type="InterPro" id="IPR001123">
    <property type="entry name" value="LeuE-type"/>
</dbReference>
<dbReference type="PATRIC" id="fig|1094466.5.peg.152"/>
<dbReference type="GO" id="GO:0005886">
    <property type="term" value="C:plasma membrane"/>
    <property type="evidence" value="ECO:0007669"/>
    <property type="project" value="UniProtKB-SubCell"/>
</dbReference>
<dbReference type="Pfam" id="PF01810">
    <property type="entry name" value="LysE"/>
    <property type="match status" value="1"/>
</dbReference>
<evidence type="ECO:0000256" key="6">
    <source>
        <dbReference type="SAM" id="Phobius"/>
    </source>
</evidence>
<evidence type="ECO:0000313" key="8">
    <source>
        <dbReference type="Proteomes" id="UP000007599"/>
    </source>
</evidence>
<dbReference type="STRING" id="1094466.KQS_00790"/>
<dbReference type="eggNOG" id="COG1280">
    <property type="taxonomic scope" value="Bacteria"/>
</dbReference>
<evidence type="ECO:0000256" key="3">
    <source>
        <dbReference type="ARBA" id="ARBA00022692"/>
    </source>
</evidence>
<proteinExistence type="predicted"/>
<keyword evidence="3 6" id="KW-0812">Transmembrane</keyword>
<accession>H8XNP0</accession>
<evidence type="ECO:0000256" key="2">
    <source>
        <dbReference type="ARBA" id="ARBA00022475"/>
    </source>
</evidence>
<evidence type="ECO:0000256" key="5">
    <source>
        <dbReference type="ARBA" id="ARBA00023136"/>
    </source>
</evidence>
<dbReference type="GO" id="GO:0006865">
    <property type="term" value="P:amino acid transport"/>
    <property type="evidence" value="ECO:0007669"/>
    <property type="project" value="InterPro"/>
</dbReference>
<feature type="transmembrane region" description="Helical" evidence="6">
    <location>
        <begin position="77"/>
        <end position="95"/>
    </location>
</feature>
<gene>
    <name evidence="7" type="ordered locus">KQS_00790</name>
</gene>
<evidence type="ECO:0000256" key="4">
    <source>
        <dbReference type="ARBA" id="ARBA00022989"/>
    </source>
</evidence>
<dbReference type="KEGG" id="fin:KQS_00790"/>
<reference evidence="8" key="2">
    <citation type="submission" date="2012-03" db="EMBL/GenBank/DDBJ databases">
        <title>Complete genome sequence of Flavobacterium indicum GPTSA100-9T, isolated from warm spring water.</title>
        <authorList>
            <person name="Barbier P."/>
            <person name="Houel A."/>
            <person name="Loux V."/>
            <person name="Poulain J."/>
            <person name="Bernardet J.-F."/>
            <person name="Touchon M."/>
            <person name="Duchaud E."/>
        </authorList>
    </citation>
    <scope>NUCLEOTIDE SEQUENCE [LARGE SCALE GENOMIC DNA]</scope>
    <source>
        <strain evidence="8">DSM 17447 / CIP 109464 / GPTSA100-9</strain>
    </source>
</reference>
<feature type="transmembrane region" description="Helical" evidence="6">
    <location>
        <begin position="43"/>
        <end position="65"/>
    </location>
</feature>
<dbReference type="Proteomes" id="UP000007599">
    <property type="component" value="Chromosome I"/>
</dbReference>
<evidence type="ECO:0008006" key="9">
    <source>
        <dbReference type="Google" id="ProtNLM"/>
    </source>
</evidence>
<feature type="transmembrane region" description="Helical" evidence="6">
    <location>
        <begin position="116"/>
        <end position="136"/>
    </location>
</feature>
<feature type="transmembrane region" description="Helical" evidence="6">
    <location>
        <begin position="148"/>
        <end position="174"/>
    </location>
</feature>
<reference evidence="7 8" key="1">
    <citation type="journal article" date="2012" name="J. Bacteriol.">
        <title>Complete Genome Sequence of Flavobacterium indicum GPSTA100-9T, Isolated from Warm Spring Water.</title>
        <authorList>
            <person name="Barbier P."/>
            <person name="Houel A."/>
            <person name="Loux V."/>
            <person name="Poulain J."/>
            <person name="Bernardet J.F."/>
            <person name="Touchon M."/>
            <person name="Duchaud E."/>
        </authorList>
    </citation>
    <scope>NUCLEOTIDE SEQUENCE [LARGE SCALE GENOMIC DNA]</scope>
    <source>
        <strain evidence="8">DSM 17447 / CIP 109464 / GPTSA100-9</strain>
    </source>
</reference>
<protein>
    <recommendedName>
        <fullName evidence="9">Lysine transporter LysE</fullName>
    </recommendedName>
</protein>
<keyword evidence="2" id="KW-1003">Cell membrane</keyword>
<keyword evidence="5 6" id="KW-0472">Membrane</keyword>
<name>H8XNP0_FLAIG</name>
<dbReference type="RefSeq" id="WP_014387301.1">
    <property type="nucleotide sequence ID" value="NC_017025.1"/>
</dbReference>
<organism evidence="7 8">
    <name type="scientific">Flavobacterium indicum (strain DSM 17447 / CIP 109464 / GPTSA100-9)</name>
    <dbReference type="NCBI Taxonomy" id="1094466"/>
    <lineage>
        <taxon>Bacteria</taxon>
        <taxon>Pseudomonadati</taxon>
        <taxon>Bacteroidota</taxon>
        <taxon>Flavobacteriia</taxon>
        <taxon>Flavobacteriales</taxon>
        <taxon>Flavobacteriaceae</taxon>
        <taxon>Flavobacterium</taxon>
    </lineage>
</organism>
<dbReference type="AlphaFoldDB" id="H8XNP0"/>
<feature type="transmembrane region" description="Helical" evidence="6">
    <location>
        <begin position="6"/>
        <end position="31"/>
    </location>
</feature>
<feature type="transmembrane region" description="Helical" evidence="6">
    <location>
        <begin position="186"/>
        <end position="207"/>
    </location>
</feature>